<dbReference type="InterPro" id="IPR000719">
    <property type="entry name" value="Prot_kinase_dom"/>
</dbReference>
<dbReference type="GO" id="GO:0005524">
    <property type="term" value="F:ATP binding"/>
    <property type="evidence" value="ECO:0007669"/>
    <property type="project" value="UniProtKB-KW"/>
</dbReference>
<evidence type="ECO:0000256" key="3">
    <source>
        <dbReference type="ARBA" id="ARBA00022777"/>
    </source>
</evidence>
<gene>
    <name evidence="7" type="ORF">AX13_15760</name>
</gene>
<dbReference type="SUPFAM" id="SSF52402">
    <property type="entry name" value="Adenine nucleotide alpha hydrolases-like"/>
    <property type="match status" value="1"/>
</dbReference>
<evidence type="ECO:0000259" key="6">
    <source>
        <dbReference type="PROSITE" id="PS50011"/>
    </source>
</evidence>
<dbReference type="Proteomes" id="UP000020766">
    <property type="component" value="Unassembled WGS sequence"/>
</dbReference>
<dbReference type="SUPFAM" id="SSF56112">
    <property type="entry name" value="Protein kinase-like (PK-like)"/>
    <property type="match status" value="1"/>
</dbReference>
<keyword evidence="4" id="KW-0067">ATP-binding</keyword>
<feature type="domain" description="Protein kinase" evidence="6">
    <location>
        <begin position="48"/>
        <end position="314"/>
    </location>
</feature>
<accession>A0A014QC62</accession>
<keyword evidence="2" id="KW-0547">Nucleotide-binding</keyword>
<dbReference type="SMART" id="SM00220">
    <property type="entry name" value="S_TKc"/>
    <property type="match status" value="1"/>
</dbReference>
<evidence type="ECO:0000256" key="4">
    <source>
        <dbReference type="ARBA" id="ARBA00022840"/>
    </source>
</evidence>
<dbReference type="Pfam" id="PF00069">
    <property type="entry name" value="Pkinase"/>
    <property type="match status" value="1"/>
</dbReference>
<dbReference type="Gene3D" id="3.40.50.620">
    <property type="entry name" value="HUPs"/>
    <property type="match status" value="1"/>
</dbReference>
<reference evidence="7 8" key="1">
    <citation type="submission" date="2014-01" db="EMBL/GenBank/DDBJ databases">
        <title>Interspecies Systems Biology Uncovers Metabolites Affecting C. elegans Gene Expression and Life History Traits.</title>
        <authorList>
            <person name="Watson E."/>
            <person name="Macneil L.T."/>
            <person name="Ritter A.D."/>
            <person name="Yilmaz L.S."/>
            <person name="Rosebrock A.P."/>
            <person name="Caudy A.A."/>
            <person name="Walhout A.J."/>
        </authorList>
    </citation>
    <scope>NUCLEOTIDE SEQUENCE [LARGE SCALE GENOMIC DNA]</scope>
    <source>
        <strain evidence="7 8">DA1877</strain>
    </source>
</reference>
<keyword evidence="7" id="KW-0723">Serine/threonine-protein kinase</keyword>
<keyword evidence="3 7" id="KW-0418">Kinase</keyword>
<evidence type="ECO:0000313" key="7">
    <source>
        <dbReference type="EMBL" id="EXU80717.1"/>
    </source>
</evidence>
<name>A0A014QC62_9BURK</name>
<dbReference type="PATRIC" id="fig|1457173.3.peg.1416"/>
<dbReference type="PANTHER" id="PTHR43289">
    <property type="entry name" value="MITOGEN-ACTIVATED PROTEIN KINASE KINASE KINASE 20-RELATED"/>
    <property type="match status" value="1"/>
</dbReference>
<dbReference type="EMBL" id="JBOK01000006">
    <property type="protein sequence ID" value="EXU80717.1"/>
    <property type="molecule type" value="Genomic_DNA"/>
</dbReference>
<evidence type="ECO:0000256" key="1">
    <source>
        <dbReference type="ARBA" id="ARBA00022679"/>
    </source>
</evidence>
<dbReference type="PROSITE" id="PS50011">
    <property type="entry name" value="PROTEIN_KINASE_DOM"/>
    <property type="match status" value="1"/>
</dbReference>
<evidence type="ECO:0000313" key="8">
    <source>
        <dbReference type="Proteomes" id="UP000020766"/>
    </source>
</evidence>
<dbReference type="PANTHER" id="PTHR43289:SF34">
    <property type="entry name" value="SERINE_THREONINE-PROTEIN KINASE YBDM-RELATED"/>
    <property type="match status" value="1"/>
</dbReference>
<evidence type="ECO:0000256" key="5">
    <source>
        <dbReference type="SAM" id="MobiDB-lite"/>
    </source>
</evidence>
<dbReference type="InterPro" id="IPR014729">
    <property type="entry name" value="Rossmann-like_a/b/a_fold"/>
</dbReference>
<feature type="region of interest" description="Disordered" evidence="5">
    <location>
        <begin position="1"/>
        <end position="36"/>
    </location>
</feature>
<evidence type="ECO:0000256" key="2">
    <source>
        <dbReference type="ARBA" id="ARBA00022741"/>
    </source>
</evidence>
<dbReference type="InterPro" id="IPR008271">
    <property type="entry name" value="Ser/Thr_kinase_AS"/>
</dbReference>
<dbReference type="InterPro" id="IPR006016">
    <property type="entry name" value="UspA"/>
</dbReference>
<dbReference type="Gene3D" id="1.10.510.10">
    <property type="entry name" value="Transferase(Phosphotransferase) domain 1"/>
    <property type="match status" value="1"/>
</dbReference>
<dbReference type="Gene3D" id="3.30.200.20">
    <property type="entry name" value="Phosphorylase Kinase, domain 1"/>
    <property type="match status" value="1"/>
</dbReference>
<dbReference type="AlphaFoldDB" id="A0A014QC62"/>
<keyword evidence="8" id="KW-1185">Reference proteome</keyword>
<dbReference type="PROSITE" id="PS00108">
    <property type="entry name" value="PROTEIN_KINASE_ST"/>
    <property type="match status" value="1"/>
</dbReference>
<dbReference type="STRING" id="225991.MA05_03560"/>
<proteinExistence type="predicted"/>
<dbReference type="CDD" id="cd00293">
    <property type="entry name" value="USP-like"/>
    <property type="match status" value="1"/>
</dbReference>
<dbReference type="InterPro" id="IPR011009">
    <property type="entry name" value="Kinase-like_dom_sf"/>
</dbReference>
<dbReference type="GO" id="GO:0004674">
    <property type="term" value="F:protein serine/threonine kinase activity"/>
    <property type="evidence" value="ECO:0007669"/>
    <property type="project" value="UniProtKB-KW"/>
</dbReference>
<organism evidence="7 8">
    <name type="scientific">Comamonas aquatica DA1877</name>
    <dbReference type="NCBI Taxonomy" id="1457173"/>
    <lineage>
        <taxon>Bacteria</taxon>
        <taxon>Pseudomonadati</taxon>
        <taxon>Pseudomonadota</taxon>
        <taxon>Betaproteobacteria</taxon>
        <taxon>Burkholderiales</taxon>
        <taxon>Comamonadaceae</taxon>
        <taxon>Comamonas</taxon>
    </lineage>
</organism>
<keyword evidence="1" id="KW-0808">Transferase</keyword>
<comment type="caution">
    <text evidence="7">The sequence shown here is derived from an EMBL/GenBank/DDBJ whole genome shotgun (WGS) entry which is preliminary data.</text>
</comment>
<protein>
    <submittedName>
        <fullName evidence="7">Serine/threonine protein kinase</fullName>
    </submittedName>
</protein>
<sequence length="523" mass="56484">MPSAWSKADEPADPAPPPGPGRAPQIPEAPGNGTAMKKLAPGTEVDGFLVHDCIHAGGMAHIYTVTYAQPRSPGSSPGFPMVMKIPRMTTGDGAENIVSFEMELQILPALHGPHVPRFVAAGDLLRLPYLVMEHMPGHTLQHWLDQPGAQPIATIAQLGAAMAQAAHSLHQQNCCHLDLKPGNVLIQDDGNAVLLDFGLSCHAHYPDLLAEELRKAVGSPAWMAPEQIVGVRGDLRSDIFAIGVMLYELTTRELPFGNPSTDGGLRQRMWMAPTPPRALRADVPDWLQEIILRCLEPEAANRYATAAELAFDLANPGQVPITRRGLRLRGLPLWGQLRRWIRAAGMEYRPSPLPTQQISEVPILMVALPHKDVSDATLYSLRQAVARSLSTRPGARLAVVTVISPSASSSTDSRRSETQLHRTHLAQLKQWAQGLDSAGHGISFHVLEASDVAQALVRYAEGNSVGLIILGAATHGLHMQRLIATVPMRVARDAPCTVILVKQQLPFEALGQLHTGHASTPTT</sequence>
<dbReference type="Pfam" id="PF00582">
    <property type="entry name" value="Usp"/>
    <property type="match status" value="1"/>
</dbReference>
<dbReference type="CDD" id="cd14014">
    <property type="entry name" value="STKc_PknB_like"/>
    <property type="match status" value="1"/>
</dbReference>